<name>A0A7S4GPC2_9EUGL</name>
<dbReference type="InterPro" id="IPR001525">
    <property type="entry name" value="C5_MeTfrase"/>
</dbReference>
<dbReference type="InterPro" id="IPR029063">
    <property type="entry name" value="SAM-dependent_MTases_sf"/>
</dbReference>
<dbReference type="GO" id="GO:0003677">
    <property type="term" value="F:DNA binding"/>
    <property type="evidence" value="ECO:0007669"/>
    <property type="project" value="TreeGrafter"/>
</dbReference>
<dbReference type="InterPro" id="IPR050390">
    <property type="entry name" value="C5-Methyltransferase"/>
</dbReference>
<organism evidence="7">
    <name type="scientific">Eutreptiella gymnastica</name>
    <dbReference type="NCBI Taxonomy" id="73025"/>
    <lineage>
        <taxon>Eukaryota</taxon>
        <taxon>Discoba</taxon>
        <taxon>Euglenozoa</taxon>
        <taxon>Euglenida</taxon>
        <taxon>Spirocuta</taxon>
        <taxon>Euglenophyceae</taxon>
        <taxon>Eutreptiales</taxon>
        <taxon>Eutreptiaceae</taxon>
        <taxon>Eutreptiella</taxon>
    </lineage>
</organism>
<dbReference type="GO" id="GO:0003886">
    <property type="term" value="F:DNA (cytosine-5-)-methyltransferase activity"/>
    <property type="evidence" value="ECO:0007669"/>
    <property type="project" value="UniProtKB-EC"/>
</dbReference>
<sequence length="981" mass="110346">MAAKDTIMDPVVVCDTASSSSADRASPTSADREFATSSSAASSSSAAQSPSKDPNDPETVKVTEDEFLEAAKLLGPFPVVHHKDGSIEVTIHDPKAKVKKEKKRTVPPKATCPPAKRWKPAVRVRKEDEELAITDTFCDHELWKGKIKAPAQLPSKLNVLETFAGAGGLHMEGKGTFGKIAVEMQTVTAIEIVDDPCLTYRHNHPNTNVVHIGVSRFLATARRLQNLKTSAPPAGAVDKVKIVDMRINPQLATCWRGIDAAHVTSTTDKQFGDEVTHKEVTGVKALDWLEWKVRDGKDEDWCMDDAALAPAAHQYLNSKDFGMHKFPLPGDIHVVTGGPPCQGWSGYNTQRPVSEAVEELMSHPENRLIGRFMEVCWFYRPLYVLMEEVPDVASKGNVVEFIRGGYKSKGYECTFERRLRTGLFGCPQTRDRLIVLAALESLPLPSMPQPIHSDIMSKAYPEDETDVKMAFMTSTSAYPIGMWAGRKSNTELMRSLVIGDSLSTDLPKDGKEFGSHAGNRSHEAVEASACTVAHTCAPPTPYIAYLRQDCPNKVHNHVYYALGKTDHLRCQLVPYEFEACWREMGGFKATLKNPMMMELDDDAWAEMGPRWIRKIPQFMRADGKAPGRATGKEDTIPQLKKPWKLQSHRFPAVPYWCLTMKHGADTGCYGRLSYAEPHPTVHSYHKPHWHPSLVPFAPRVMTVREKARIQGFPDNFVFQGTVEKQYKQIANAVSPQLAKFLCRSIIEAHLQAVSGKATVSNVTFSKELQTFRDFMLTFDESSLPKAKRHMPAKVNPPKLVPMQYEEFIIEYNTEYRLDHSIRNAGQTPFEVAEKCEDKHMWHIEKVLAVRWMEDPEEKNSCYMEILALYHGFTVPEWIPLCPAQQRLIAWKKFHLAHKAQVDKLMATPKRFKDPDSGVAASGYSDYLTTENGEGRLKNNGYNDPDLVKAQKQFDQWKQRYQQEKNSGLIKATNTTTKYDRK</sequence>
<dbReference type="PRINTS" id="PR00105">
    <property type="entry name" value="C5METTRFRASE"/>
</dbReference>
<dbReference type="PANTHER" id="PTHR10629:SF52">
    <property type="entry name" value="DNA (CYTOSINE-5)-METHYLTRANSFERASE 1"/>
    <property type="match status" value="1"/>
</dbReference>
<dbReference type="PANTHER" id="PTHR10629">
    <property type="entry name" value="CYTOSINE-SPECIFIC METHYLTRANSFERASE"/>
    <property type="match status" value="1"/>
</dbReference>
<evidence type="ECO:0000256" key="2">
    <source>
        <dbReference type="ARBA" id="ARBA00022603"/>
    </source>
</evidence>
<accession>A0A7S4GPC2</accession>
<feature type="region of interest" description="Disordered" evidence="6">
    <location>
        <begin position="1"/>
        <end position="63"/>
    </location>
</feature>
<evidence type="ECO:0000256" key="4">
    <source>
        <dbReference type="ARBA" id="ARBA00022691"/>
    </source>
</evidence>
<dbReference type="Pfam" id="PF00145">
    <property type="entry name" value="DNA_methylase"/>
    <property type="match status" value="2"/>
</dbReference>
<feature type="active site" evidence="5">
    <location>
        <position position="341"/>
    </location>
</feature>
<dbReference type="Gene3D" id="3.90.120.10">
    <property type="entry name" value="DNA Methylase, subunit A, domain 2"/>
    <property type="match status" value="1"/>
</dbReference>
<keyword evidence="2 5" id="KW-0489">Methyltransferase</keyword>
<feature type="compositionally biased region" description="Low complexity" evidence="6">
    <location>
        <begin position="15"/>
        <end position="51"/>
    </location>
</feature>
<protein>
    <recommendedName>
        <fullName evidence="1">DNA (cytosine-5-)-methyltransferase</fullName>
        <ecNumber evidence="1">2.1.1.37</ecNumber>
    </recommendedName>
</protein>
<proteinExistence type="inferred from homology"/>
<dbReference type="GO" id="GO:0005634">
    <property type="term" value="C:nucleus"/>
    <property type="evidence" value="ECO:0007669"/>
    <property type="project" value="TreeGrafter"/>
</dbReference>
<dbReference type="EC" id="2.1.1.37" evidence="1"/>
<dbReference type="SUPFAM" id="SSF53335">
    <property type="entry name" value="S-adenosyl-L-methionine-dependent methyltransferases"/>
    <property type="match status" value="1"/>
</dbReference>
<dbReference type="AlphaFoldDB" id="A0A7S4GPC2"/>
<evidence type="ECO:0000256" key="1">
    <source>
        <dbReference type="ARBA" id="ARBA00011975"/>
    </source>
</evidence>
<reference evidence="7" key="1">
    <citation type="submission" date="2021-01" db="EMBL/GenBank/DDBJ databases">
        <authorList>
            <person name="Corre E."/>
            <person name="Pelletier E."/>
            <person name="Niang G."/>
            <person name="Scheremetjew M."/>
            <person name="Finn R."/>
            <person name="Kale V."/>
            <person name="Holt S."/>
            <person name="Cochrane G."/>
            <person name="Meng A."/>
            <person name="Brown T."/>
            <person name="Cohen L."/>
        </authorList>
    </citation>
    <scope>NUCLEOTIDE SEQUENCE</scope>
    <source>
        <strain evidence="7">CCMP1594</strain>
    </source>
</reference>
<gene>
    <name evidence="7" type="ORF">EGYM00163_LOCUS52037</name>
</gene>
<keyword evidence="4 5" id="KW-0949">S-adenosyl-L-methionine</keyword>
<comment type="similarity">
    <text evidence="5">Belongs to the class I-like SAM-binding methyltransferase superfamily. C5-methyltransferase family.</text>
</comment>
<evidence type="ECO:0000256" key="5">
    <source>
        <dbReference type="PROSITE-ProRule" id="PRU01016"/>
    </source>
</evidence>
<evidence type="ECO:0000256" key="3">
    <source>
        <dbReference type="ARBA" id="ARBA00022679"/>
    </source>
</evidence>
<dbReference type="EMBL" id="HBJA01152096">
    <property type="protein sequence ID" value="CAE0842727.1"/>
    <property type="molecule type" value="Transcribed_RNA"/>
</dbReference>
<evidence type="ECO:0000256" key="6">
    <source>
        <dbReference type="SAM" id="MobiDB-lite"/>
    </source>
</evidence>
<evidence type="ECO:0000313" key="7">
    <source>
        <dbReference type="EMBL" id="CAE0842727.1"/>
    </source>
</evidence>
<feature type="compositionally biased region" description="Basic and acidic residues" evidence="6">
    <location>
        <begin position="53"/>
        <end position="63"/>
    </location>
</feature>
<keyword evidence="3 5" id="KW-0808">Transferase</keyword>
<dbReference type="GO" id="GO:0032259">
    <property type="term" value="P:methylation"/>
    <property type="evidence" value="ECO:0007669"/>
    <property type="project" value="UniProtKB-KW"/>
</dbReference>
<dbReference type="Gene3D" id="3.40.50.150">
    <property type="entry name" value="Vaccinia Virus protein VP39"/>
    <property type="match status" value="1"/>
</dbReference>
<dbReference type="PROSITE" id="PS51679">
    <property type="entry name" value="SAM_MT_C5"/>
    <property type="match status" value="1"/>
</dbReference>
<dbReference type="GO" id="GO:0044027">
    <property type="term" value="P:negative regulation of gene expression via chromosomal CpG island methylation"/>
    <property type="evidence" value="ECO:0007669"/>
    <property type="project" value="TreeGrafter"/>
</dbReference>